<gene>
    <name evidence="1" type="ORF">TCM_016802</name>
</gene>
<sequence length="86" mass="9476">MVESGIKQNGISLVEKGDGRGGNGVCEQHEVWQHIYCSTLNDSVAMFLFNNVLKKKLFELEPSSPGNCFMLSSVKCRDVRGNLNIG</sequence>
<dbReference type="HOGENOM" id="CLU_2502462_0_0_1"/>
<evidence type="ECO:0000313" key="2">
    <source>
        <dbReference type="Proteomes" id="UP000026915"/>
    </source>
</evidence>
<dbReference type="InParanoid" id="A0A061EBB0"/>
<organism evidence="1 2">
    <name type="scientific">Theobroma cacao</name>
    <name type="common">Cacao</name>
    <name type="synonym">Cocoa</name>
    <dbReference type="NCBI Taxonomy" id="3641"/>
    <lineage>
        <taxon>Eukaryota</taxon>
        <taxon>Viridiplantae</taxon>
        <taxon>Streptophyta</taxon>
        <taxon>Embryophyta</taxon>
        <taxon>Tracheophyta</taxon>
        <taxon>Spermatophyta</taxon>
        <taxon>Magnoliopsida</taxon>
        <taxon>eudicotyledons</taxon>
        <taxon>Gunneridae</taxon>
        <taxon>Pentapetalae</taxon>
        <taxon>rosids</taxon>
        <taxon>malvids</taxon>
        <taxon>Malvales</taxon>
        <taxon>Malvaceae</taxon>
        <taxon>Byttnerioideae</taxon>
        <taxon>Theobroma</taxon>
    </lineage>
</organism>
<proteinExistence type="predicted"/>
<reference evidence="1 2" key="1">
    <citation type="journal article" date="2013" name="Genome Biol.">
        <title>The genome sequence of the most widely cultivated cacao type and its use to identify candidate genes regulating pod color.</title>
        <authorList>
            <person name="Motamayor J.C."/>
            <person name="Mockaitis K."/>
            <person name="Schmutz J."/>
            <person name="Haiminen N."/>
            <person name="Iii D.L."/>
            <person name="Cornejo O."/>
            <person name="Findley S.D."/>
            <person name="Zheng P."/>
            <person name="Utro F."/>
            <person name="Royaert S."/>
            <person name="Saski C."/>
            <person name="Jenkins J."/>
            <person name="Podicheti R."/>
            <person name="Zhao M."/>
            <person name="Scheffler B.E."/>
            <person name="Stack J.C."/>
            <person name="Feltus F.A."/>
            <person name="Mustiga G.M."/>
            <person name="Amores F."/>
            <person name="Phillips W."/>
            <person name="Marelli J.P."/>
            <person name="May G.D."/>
            <person name="Shapiro H."/>
            <person name="Ma J."/>
            <person name="Bustamante C.D."/>
            <person name="Schnell R.J."/>
            <person name="Main D."/>
            <person name="Gilbert D."/>
            <person name="Parida L."/>
            <person name="Kuhn D.N."/>
        </authorList>
    </citation>
    <scope>NUCLEOTIDE SEQUENCE [LARGE SCALE GENOMIC DNA]</scope>
    <source>
        <strain evidence="2">cv. Matina 1-6</strain>
    </source>
</reference>
<name>A0A061EBB0_THECC</name>
<accession>A0A061EBB0</accession>
<protein>
    <submittedName>
        <fullName evidence="1">Uncharacterized protein</fullName>
    </submittedName>
</protein>
<evidence type="ECO:0000313" key="1">
    <source>
        <dbReference type="EMBL" id="EOY02275.1"/>
    </source>
</evidence>
<keyword evidence="2" id="KW-1185">Reference proteome</keyword>
<dbReference type="EMBL" id="CM001882">
    <property type="protein sequence ID" value="EOY02275.1"/>
    <property type="molecule type" value="Genomic_DNA"/>
</dbReference>
<dbReference type="AlphaFoldDB" id="A0A061EBB0"/>
<dbReference type="Proteomes" id="UP000026915">
    <property type="component" value="Chromosome 4"/>
</dbReference>
<dbReference type="Gramene" id="EOY02275">
    <property type="protein sequence ID" value="EOY02275"/>
    <property type="gene ID" value="TCM_016802"/>
</dbReference>